<dbReference type="InterPro" id="IPR035967">
    <property type="entry name" value="SWAP/Surp_sf"/>
</dbReference>
<dbReference type="InterPro" id="IPR056922">
    <property type="entry name" value="SWAP1_C"/>
</dbReference>
<evidence type="ECO:0000256" key="1">
    <source>
        <dbReference type="ARBA" id="ARBA00022664"/>
    </source>
</evidence>
<dbReference type="GO" id="GO:0048471">
    <property type="term" value="C:perinuclear region of cytoplasm"/>
    <property type="evidence" value="ECO:0000318"/>
    <property type="project" value="GO_Central"/>
</dbReference>
<dbReference type="SMART" id="SM00648">
    <property type="entry name" value="SWAP"/>
    <property type="match status" value="1"/>
</dbReference>
<accession>W1P2H7</accession>
<feature type="domain" description="SURP motif" evidence="3">
    <location>
        <begin position="122"/>
        <end position="166"/>
    </location>
</feature>
<feature type="compositionally biased region" description="Pro residues" evidence="2">
    <location>
        <begin position="96"/>
        <end position="116"/>
    </location>
</feature>
<dbReference type="Gene3D" id="1.25.40.90">
    <property type="match status" value="1"/>
</dbReference>
<evidence type="ECO:0000259" key="3">
    <source>
        <dbReference type="PROSITE" id="PS50128"/>
    </source>
</evidence>
<sequence length="686" mass="75460">MERPPHDYSGFAQQAQQSPFGLQQQHHFPQPSATNTNPYTPFPINHHLPVNNLPNPGALQFPPAFHRPPPLPHPPPHLPPYNLPPHPIPQQHQNIFPPPLFHPWDPPPPPTPPPADPELQKRIDKLAEYAAKNGPEFEAMIREKQQDNPGYAFLFGGEGHAYYRYMLWICTHPAPPNFNPTPLNPNLPPMHHRPAMGPAMHHTGPAGFPGPAGPGFFDQHRPPQLQGQPPQPFFGQIRGEFEQPPKAFKGLSGPLPSDVASELGGVLNNLTGTKESIKGAKIWFMQRSPFAPALAEALRDRVLTLDDSEKQLHIIYLANDILFDSLQRRMNPRELDNEALAFRPVLGAMLARIYHNPQNKDANQARLKKILQFWASKEVYDDDTIYALDRDMTAGLLPSMIGPTKDPASSMEPSGLTGLPRGPSEGLAQWQPDQHRNSGLPSLEHEHKEPTGALPTSLPPVGPTSQFIPSTSQHFLNSSSFQSLQPMPQFSAPLSILPTQQLTMSQLTPPSAKVSDQAPPPYPLFPPGLIPGMVRKMQIGSGVPYSPLSPLDIPTVIPPSTASPSYILDRVSKFFKEVGEVNPSEGPIRKSGSPDHVNDVDEDEDERERVVRKGGACIPPPPNLQMDLETGSFADGSVERSGSGRLGLGATADPNEVSQYDDVYTSYRKQRSTNYHSSMSARAAAR</sequence>
<dbReference type="Proteomes" id="UP000017836">
    <property type="component" value="Unassembled WGS sequence"/>
</dbReference>
<keyword evidence="1" id="KW-0507">mRNA processing</keyword>
<dbReference type="GO" id="GO:0005634">
    <property type="term" value="C:nucleus"/>
    <property type="evidence" value="ECO:0007669"/>
    <property type="project" value="UniProtKB-ARBA"/>
</dbReference>
<dbReference type="InterPro" id="IPR000061">
    <property type="entry name" value="Surp"/>
</dbReference>
<evidence type="ECO:0000259" key="4">
    <source>
        <dbReference type="PROSITE" id="PS51391"/>
    </source>
</evidence>
<dbReference type="SMART" id="SM00582">
    <property type="entry name" value="RPR"/>
    <property type="match status" value="1"/>
</dbReference>
<dbReference type="KEGG" id="atr:18429943"/>
<feature type="region of interest" description="Disordered" evidence="2">
    <location>
        <begin position="581"/>
        <end position="686"/>
    </location>
</feature>
<dbReference type="eggNOG" id="KOG0007">
    <property type="taxonomic scope" value="Eukaryota"/>
</dbReference>
<name>W1P2H7_AMBTC</name>
<dbReference type="Pfam" id="PF04818">
    <property type="entry name" value="CID"/>
    <property type="match status" value="1"/>
</dbReference>
<feature type="compositionally biased region" description="Polar residues" evidence="2">
    <location>
        <begin position="11"/>
        <end position="39"/>
    </location>
</feature>
<dbReference type="STRING" id="13333.W1P2H7"/>
<dbReference type="GO" id="GO:0003723">
    <property type="term" value="F:RNA binding"/>
    <property type="evidence" value="ECO:0007669"/>
    <property type="project" value="InterPro"/>
</dbReference>
<dbReference type="PROSITE" id="PS50128">
    <property type="entry name" value="SURP"/>
    <property type="match status" value="1"/>
</dbReference>
<proteinExistence type="predicted"/>
<dbReference type="InterPro" id="IPR006569">
    <property type="entry name" value="CID_dom"/>
</dbReference>
<dbReference type="OrthoDB" id="21470at2759"/>
<dbReference type="Pfam" id="PF25123">
    <property type="entry name" value="SWAP1_C"/>
    <property type="match status" value="1"/>
</dbReference>
<feature type="region of interest" description="Disordered" evidence="2">
    <location>
        <begin position="1"/>
        <end position="45"/>
    </location>
</feature>
<dbReference type="InterPro" id="IPR008942">
    <property type="entry name" value="ENTH_VHS"/>
</dbReference>
<feature type="region of interest" description="Disordered" evidence="2">
    <location>
        <begin position="85"/>
        <end position="118"/>
    </location>
</feature>
<evidence type="ECO:0000313" key="6">
    <source>
        <dbReference type="Proteomes" id="UP000017836"/>
    </source>
</evidence>
<dbReference type="Gene3D" id="1.10.10.790">
    <property type="entry name" value="Surp module"/>
    <property type="match status" value="1"/>
</dbReference>
<dbReference type="OMA" id="KNMQTAF"/>
<dbReference type="SUPFAM" id="SSF109905">
    <property type="entry name" value="Surp module (SWAP domain)"/>
    <property type="match status" value="1"/>
</dbReference>
<keyword evidence="6" id="KW-1185">Reference proteome</keyword>
<evidence type="ECO:0000313" key="5">
    <source>
        <dbReference type="EMBL" id="ERN01849.1"/>
    </source>
</evidence>
<protein>
    <recommendedName>
        <fullName evidence="7">CID domain-containing protein</fullName>
    </recommendedName>
</protein>
<dbReference type="PANTHER" id="PTHR12323:SF0">
    <property type="entry name" value="CALCIUM HOMEOSTASIS ENDOPLASMIC RETICULUM PROTEIN"/>
    <property type="match status" value="1"/>
</dbReference>
<dbReference type="AlphaFoldDB" id="W1P2H7"/>
<dbReference type="GO" id="GO:0006874">
    <property type="term" value="P:intracellular calcium ion homeostasis"/>
    <property type="evidence" value="ECO:0000318"/>
    <property type="project" value="GO_Central"/>
</dbReference>
<dbReference type="PANTHER" id="PTHR12323">
    <property type="entry name" value="SR-RELATED CTD ASSOCIATED FACTOR 6"/>
    <property type="match status" value="1"/>
</dbReference>
<evidence type="ECO:0008006" key="7">
    <source>
        <dbReference type="Google" id="ProtNLM"/>
    </source>
</evidence>
<feature type="region of interest" description="Disordered" evidence="2">
    <location>
        <begin position="399"/>
        <end position="470"/>
    </location>
</feature>
<dbReference type="EMBL" id="KI394680">
    <property type="protein sequence ID" value="ERN01849.1"/>
    <property type="molecule type" value="Genomic_DNA"/>
</dbReference>
<dbReference type="GO" id="GO:0006397">
    <property type="term" value="P:mRNA processing"/>
    <property type="evidence" value="ECO:0007669"/>
    <property type="project" value="UniProtKB-KW"/>
</dbReference>
<dbReference type="PROSITE" id="PS51391">
    <property type="entry name" value="CID"/>
    <property type="match status" value="1"/>
</dbReference>
<dbReference type="Gramene" id="ERN01849">
    <property type="protein sequence ID" value="ERN01849"/>
    <property type="gene ID" value="AMTR_s00089p00089760"/>
</dbReference>
<dbReference type="HOGENOM" id="CLU_024166_0_0_1"/>
<reference evidence="6" key="1">
    <citation type="journal article" date="2013" name="Science">
        <title>The Amborella genome and the evolution of flowering plants.</title>
        <authorList>
            <consortium name="Amborella Genome Project"/>
        </authorList>
    </citation>
    <scope>NUCLEOTIDE SEQUENCE [LARGE SCALE GENOMIC DNA]</scope>
</reference>
<organism evidence="5 6">
    <name type="scientific">Amborella trichopoda</name>
    <dbReference type="NCBI Taxonomy" id="13333"/>
    <lineage>
        <taxon>Eukaryota</taxon>
        <taxon>Viridiplantae</taxon>
        <taxon>Streptophyta</taxon>
        <taxon>Embryophyta</taxon>
        <taxon>Tracheophyta</taxon>
        <taxon>Spermatophyta</taxon>
        <taxon>Magnoliopsida</taxon>
        <taxon>Amborellales</taxon>
        <taxon>Amborellaceae</taxon>
        <taxon>Amborella</taxon>
    </lineage>
</organism>
<dbReference type="Pfam" id="PF01805">
    <property type="entry name" value="Surp"/>
    <property type="match status" value="1"/>
</dbReference>
<gene>
    <name evidence="5" type="ORF">AMTR_s00089p00089760</name>
</gene>
<evidence type="ECO:0000256" key="2">
    <source>
        <dbReference type="SAM" id="MobiDB-lite"/>
    </source>
</evidence>
<feature type="domain" description="CID" evidence="4">
    <location>
        <begin position="255"/>
        <end position="396"/>
    </location>
</feature>